<gene>
    <name evidence="2" type="ORF">Cgig2_028459</name>
</gene>
<feature type="region of interest" description="Disordered" evidence="1">
    <location>
        <begin position="1"/>
        <end position="51"/>
    </location>
</feature>
<comment type="caution">
    <text evidence="2">The sequence shown here is derived from an EMBL/GenBank/DDBJ whole genome shotgun (WGS) entry which is preliminary data.</text>
</comment>
<protein>
    <submittedName>
        <fullName evidence="2">Uncharacterized protein</fullName>
    </submittedName>
</protein>
<dbReference type="Proteomes" id="UP001153076">
    <property type="component" value="Unassembled WGS sequence"/>
</dbReference>
<accession>A0A9Q1K932</accession>
<evidence type="ECO:0000313" key="3">
    <source>
        <dbReference type="Proteomes" id="UP001153076"/>
    </source>
</evidence>
<proteinExistence type="predicted"/>
<organism evidence="2 3">
    <name type="scientific">Carnegiea gigantea</name>
    <dbReference type="NCBI Taxonomy" id="171969"/>
    <lineage>
        <taxon>Eukaryota</taxon>
        <taxon>Viridiplantae</taxon>
        <taxon>Streptophyta</taxon>
        <taxon>Embryophyta</taxon>
        <taxon>Tracheophyta</taxon>
        <taxon>Spermatophyta</taxon>
        <taxon>Magnoliopsida</taxon>
        <taxon>eudicotyledons</taxon>
        <taxon>Gunneridae</taxon>
        <taxon>Pentapetalae</taxon>
        <taxon>Caryophyllales</taxon>
        <taxon>Cactineae</taxon>
        <taxon>Cactaceae</taxon>
        <taxon>Cactoideae</taxon>
        <taxon>Echinocereeae</taxon>
        <taxon>Carnegiea</taxon>
    </lineage>
</organism>
<dbReference type="AlphaFoldDB" id="A0A9Q1K932"/>
<keyword evidence="3" id="KW-1185">Reference proteome</keyword>
<dbReference type="EMBL" id="JAKOGI010000233">
    <property type="protein sequence ID" value="KAJ8439013.1"/>
    <property type="molecule type" value="Genomic_DNA"/>
</dbReference>
<feature type="compositionally biased region" description="Polar residues" evidence="1">
    <location>
        <begin position="1"/>
        <end position="12"/>
    </location>
</feature>
<reference evidence="2" key="1">
    <citation type="submission" date="2022-04" db="EMBL/GenBank/DDBJ databases">
        <title>Carnegiea gigantea Genome sequencing and assembly v2.</title>
        <authorList>
            <person name="Copetti D."/>
            <person name="Sanderson M.J."/>
            <person name="Burquez A."/>
            <person name="Wojciechowski M.F."/>
        </authorList>
    </citation>
    <scope>NUCLEOTIDE SEQUENCE</scope>
    <source>
        <strain evidence="2">SGP5-SGP5p</strain>
        <tissue evidence="2">Aerial part</tissue>
    </source>
</reference>
<sequence length="157" mass="17711">MASNKPSNTSLPHANRPKVPTGSSNKRSASDESFMRRNLKRPVVESSQLGDDIEEQDAIFRPWRSLSNSQDNINEEYDVGSMFDLEKNQVKTKKSKNKAIDQFMYEELRSLRSVIIFGHVDIEKQTVAEASISCINSCHVMTVKLDLKGETITFGDV</sequence>
<name>A0A9Q1K932_9CARY</name>
<evidence type="ECO:0000313" key="2">
    <source>
        <dbReference type="EMBL" id="KAJ8439013.1"/>
    </source>
</evidence>
<evidence type="ECO:0000256" key="1">
    <source>
        <dbReference type="SAM" id="MobiDB-lite"/>
    </source>
</evidence>